<dbReference type="InterPro" id="IPR009560">
    <property type="entry name" value="DUF1176"/>
</dbReference>
<feature type="chain" id="PRO_5030634751" evidence="1">
    <location>
        <begin position="25"/>
        <end position="345"/>
    </location>
</feature>
<protein>
    <submittedName>
        <fullName evidence="2">Invasion protein IalB</fullName>
    </submittedName>
</protein>
<gene>
    <name evidence="2" type="ORF">GGR24_000187</name>
</gene>
<dbReference type="AlphaFoldDB" id="A0A7W6GFC7"/>
<evidence type="ECO:0000313" key="2">
    <source>
        <dbReference type="EMBL" id="MBB3971554.1"/>
    </source>
</evidence>
<proteinExistence type="predicted"/>
<reference evidence="2 3" key="1">
    <citation type="submission" date="2020-08" db="EMBL/GenBank/DDBJ databases">
        <title>Genomic Encyclopedia of Type Strains, Phase IV (KMG-IV): sequencing the most valuable type-strain genomes for metagenomic binning, comparative biology and taxonomic classification.</title>
        <authorList>
            <person name="Goeker M."/>
        </authorList>
    </citation>
    <scope>NUCLEOTIDE SEQUENCE [LARGE SCALE GENOMIC DNA]</scope>
    <source>
        <strain evidence="2 3">DSM 25481</strain>
    </source>
</reference>
<name>A0A7W6GFC7_9HYPH</name>
<dbReference type="InterPro" id="IPR038696">
    <property type="entry name" value="IalB_sf"/>
</dbReference>
<dbReference type="Gene3D" id="2.60.40.1880">
    <property type="entry name" value="Invasion associated locus B (IalB) protein"/>
    <property type="match status" value="1"/>
</dbReference>
<dbReference type="Pfam" id="PF06674">
    <property type="entry name" value="DUF1176"/>
    <property type="match status" value="1"/>
</dbReference>
<dbReference type="EMBL" id="JACIDR010000001">
    <property type="protein sequence ID" value="MBB3971554.1"/>
    <property type="molecule type" value="Genomic_DNA"/>
</dbReference>
<keyword evidence="1" id="KW-0732">Signal</keyword>
<keyword evidence="3" id="KW-1185">Reference proteome</keyword>
<evidence type="ECO:0000313" key="3">
    <source>
        <dbReference type="Proteomes" id="UP000528964"/>
    </source>
</evidence>
<dbReference type="Proteomes" id="UP000528964">
    <property type="component" value="Unassembled WGS sequence"/>
</dbReference>
<organism evidence="2 3">
    <name type="scientific">Hansschlegelia beijingensis</name>
    <dbReference type="NCBI Taxonomy" id="1133344"/>
    <lineage>
        <taxon>Bacteria</taxon>
        <taxon>Pseudomonadati</taxon>
        <taxon>Pseudomonadota</taxon>
        <taxon>Alphaproteobacteria</taxon>
        <taxon>Hyphomicrobiales</taxon>
        <taxon>Methylopilaceae</taxon>
        <taxon>Hansschlegelia</taxon>
    </lineage>
</organism>
<feature type="signal peptide" evidence="1">
    <location>
        <begin position="1"/>
        <end position="24"/>
    </location>
</feature>
<evidence type="ECO:0000256" key="1">
    <source>
        <dbReference type="SAM" id="SignalP"/>
    </source>
</evidence>
<accession>A0A7W6GFC7</accession>
<dbReference type="RefSeq" id="WP_183393423.1">
    <property type="nucleotide sequence ID" value="NZ_JACIDR010000001.1"/>
</dbReference>
<comment type="caution">
    <text evidence="2">The sequence shown here is derived from an EMBL/GenBank/DDBJ whole genome shotgun (WGS) entry which is preliminary data.</text>
</comment>
<sequence length="345" mass="35366">MTRGGLLTTLAAGLLAGAGTPAAAQDVGPLKTFKDWVVGCDNLRACVALGSSPDEAKTAYVKITRGAAADDEPTVSFHVAPDAEPAAPGLSLVLDGAAPTPLQAALDGSYVVASLPAGKAREVASALKQAKSLAVTLSDGGKLAGSFNISLSGSAAALLFMDDRQGRVGGVTALAKPGPAPASSVPPAPRAPLVKALAMKEVEQPDPLPSGIGKASSDDCKDVPPIELRLEGGKALWGVCTYLAAYNGGFRMWLAGPEGASQVNFAPPGEKPDDAAELTNPYLSEDGLILNAFAKGRGIGDCGEATSWTWDGSAFRLARLMRMEECRGVPQSDWPVLYQAELARD</sequence>